<gene>
    <name evidence="1" type="ORF">D1B32_09265</name>
</gene>
<dbReference type="Proteomes" id="UP000285456">
    <property type="component" value="Unassembled WGS sequence"/>
</dbReference>
<protein>
    <submittedName>
        <fullName evidence="1">Uncharacterized protein</fullName>
    </submittedName>
</protein>
<accession>A0A417YI24</accession>
<dbReference type="OrthoDB" id="2962903at2"/>
<dbReference type="EMBL" id="QWEH01000005">
    <property type="protein sequence ID" value="RHW32509.1"/>
    <property type="molecule type" value="Genomic_DNA"/>
</dbReference>
<keyword evidence="2" id="KW-1185">Reference proteome</keyword>
<sequence length="186" mass="22037">METLKYTCKDVLFFSKNHKMIVYDKDGQEIGAVIRTHRNEARNETVRKGSFYAFEDENGTLLTSISVKKQGWKSLEGYSYHLSDYQEDKIYDIHDVKWASFIYFHIKGFIQTNKFEAYQDWDGSLILKADKKKYASISFNEITFNVTFKILEHPSDFLISPAFLTQIYCMYRLYDMESKVIEELLF</sequence>
<organism evidence="1 2">
    <name type="scientific">Oceanobacillus profundus</name>
    <dbReference type="NCBI Taxonomy" id="372463"/>
    <lineage>
        <taxon>Bacteria</taxon>
        <taxon>Bacillati</taxon>
        <taxon>Bacillota</taxon>
        <taxon>Bacilli</taxon>
        <taxon>Bacillales</taxon>
        <taxon>Bacillaceae</taxon>
        <taxon>Oceanobacillus</taxon>
    </lineage>
</organism>
<evidence type="ECO:0000313" key="1">
    <source>
        <dbReference type="EMBL" id="RHW32509.1"/>
    </source>
</evidence>
<evidence type="ECO:0000313" key="2">
    <source>
        <dbReference type="Proteomes" id="UP000285456"/>
    </source>
</evidence>
<proteinExistence type="predicted"/>
<dbReference type="RefSeq" id="WP_118889163.1">
    <property type="nucleotide sequence ID" value="NZ_JAMAWL010000008.1"/>
</dbReference>
<reference evidence="1 2" key="1">
    <citation type="journal article" date="2007" name="Int. J. Syst. Evol. Microbiol.">
        <title>Oceanobacillus profundus sp. nov., isolated from a deep-sea sediment core.</title>
        <authorList>
            <person name="Kim Y.G."/>
            <person name="Choi D.H."/>
            <person name="Hyun S."/>
            <person name="Cho B.C."/>
        </authorList>
    </citation>
    <scope>NUCLEOTIDE SEQUENCE [LARGE SCALE GENOMIC DNA]</scope>
    <source>
        <strain evidence="1 2">DSM 18246</strain>
    </source>
</reference>
<dbReference type="AlphaFoldDB" id="A0A417YI24"/>
<name>A0A417YI24_9BACI</name>
<comment type="caution">
    <text evidence="1">The sequence shown here is derived from an EMBL/GenBank/DDBJ whole genome shotgun (WGS) entry which is preliminary data.</text>
</comment>